<feature type="compositionally biased region" description="Low complexity" evidence="1">
    <location>
        <begin position="192"/>
        <end position="203"/>
    </location>
</feature>
<evidence type="ECO:0000313" key="4">
    <source>
        <dbReference type="Proteomes" id="UP000054144"/>
    </source>
</evidence>
<keyword evidence="2" id="KW-0472">Membrane</keyword>
<reference evidence="3 4" key="1">
    <citation type="journal article" date="2015" name="Fungal Genet. Biol.">
        <title>Evolution of novel wood decay mechanisms in Agaricales revealed by the genome sequences of Fistulina hepatica and Cylindrobasidium torrendii.</title>
        <authorList>
            <person name="Floudas D."/>
            <person name="Held B.W."/>
            <person name="Riley R."/>
            <person name="Nagy L.G."/>
            <person name="Koehler G."/>
            <person name="Ransdell A.S."/>
            <person name="Younus H."/>
            <person name="Chow J."/>
            <person name="Chiniquy J."/>
            <person name="Lipzen A."/>
            <person name="Tritt A."/>
            <person name="Sun H."/>
            <person name="Haridas S."/>
            <person name="LaButti K."/>
            <person name="Ohm R.A."/>
            <person name="Kues U."/>
            <person name="Blanchette R.A."/>
            <person name="Grigoriev I.V."/>
            <person name="Minto R.E."/>
            <person name="Hibbett D.S."/>
        </authorList>
    </citation>
    <scope>NUCLEOTIDE SEQUENCE [LARGE SCALE GENOMIC DNA]</scope>
    <source>
        <strain evidence="3 4">ATCC 64428</strain>
    </source>
</reference>
<accession>A0A0D7A3B2</accession>
<evidence type="ECO:0000256" key="1">
    <source>
        <dbReference type="SAM" id="MobiDB-lite"/>
    </source>
</evidence>
<dbReference type="OrthoDB" id="2560085at2759"/>
<evidence type="ECO:0000256" key="2">
    <source>
        <dbReference type="SAM" id="Phobius"/>
    </source>
</evidence>
<keyword evidence="2" id="KW-1133">Transmembrane helix</keyword>
<feature type="transmembrane region" description="Helical" evidence="2">
    <location>
        <begin position="99"/>
        <end position="118"/>
    </location>
</feature>
<proteinExistence type="predicted"/>
<keyword evidence="2" id="KW-0812">Transmembrane</keyword>
<dbReference type="AlphaFoldDB" id="A0A0D7A3B2"/>
<organism evidence="3 4">
    <name type="scientific">Fistulina hepatica ATCC 64428</name>
    <dbReference type="NCBI Taxonomy" id="1128425"/>
    <lineage>
        <taxon>Eukaryota</taxon>
        <taxon>Fungi</taxon>
        <taxon>Dikarya</taxon>
        <taxon>Basidiomycota</taxon>
        <taxon>Agaricomycotina</taxon>
        <taxon>Agaricomycetes</taxon>
        <taxon>Agaricomycetidae</taxon>
        <taxon>Agaricales</taxon>
        <taxon>Fistulinaceae</taxon>
        <taxon>Fistulina</taxon>
    </lineage>
</organism>
<keyword evidence="4" id="KW-1185">Reference proteome</keyword>
<feature type="transmembrane region" description="Helical" evidence="2">
    <location>
        <begin position="161"/>
        <end position="186"/>
    </location>
</feature>
<feature type="transmembrane region" description="Helical" evidence="2">
    <location>
        <begin position="61"/>
        <end position="87"/>
    </location>
</feature>
<feature type="transmembrane region" description="Helical" evidence="2">
    <location>
        <begin position="12"/>
        <end position="34"/>
    </location>
</feature>
<gene>
    <name evidence="3" type="ORF">FISHEDRAFT_77075</name>
</gene>
<sequence>MRSSGPLFLPRLFLYGMACIWGIISLSLGINGIVKKSQLIKHYSSEVASEGITLDVHGSNLFAPAIASEVFCCLIALFGFLSFAGLFTRRMSTAGALKMQGFVYSFLACALFASQVPVSNTARTDSFSVEAFQNGVQLPAELVQAAAASFGLNLQYKSFDWIVWFAVMPWIAFLFSLLSAVASFIARPAPPAERSSSASIAVSAEEKNTA</sequence>
<protein>
    <submittedName>
        <fullName evidence="3">Uncharacterized protein</fullName>
    </submittedName>
</protein>
<evidence type="ECO:0000313" key="3">
    <source>
        <dbReference type="EMBL" id="KIY44854.1"/>
    </source>
</evidence>
<name>A0A0D7A3B2_9AGAR</name>
<dbReference type="Proteomes" id="UP000054144">
    <property type="component" value="Unassembled WGS sequence"/>
</dbReference>
<dbReference type="EMBL" id="KN882064">
    <property type="protein sequence ID" value="KIY44854.1"/>
    <property type="molecule type" value="Genomic_DNA"/>
</dbReference>
<feature type="region of interest" description="Disordered" evidence="1">
    <location>
        <begin position="190"/>
        <end position="210"/>
    </location>
</feature>